<feature type="compositionally biased region" description="Basic and acidic residues" evidence="4">
    <location>
        <begin position="204"/>
        <end position="213"/>
    </location>
</feature>
<proteinExistence type="predicted"/>
<dbReference type="GO" id="GO:0004791">
    <property type="term" value="F:thioredoxin-disulfide reductase (NADPH) activity"/>
    <property type="evidence" value="ECO:0007669"/>
    <property type="project" value="UniProtKB-EC"/>
</dbReference>
<dbReference type="GO" id="GO:0008168">
    <property type="term" value="F:methyltransferase activity"/>
    <property type="evidence" value="ECO:0007669"/>
    <property type="project" value="UniProtKB-KW"/>
</dbReference>
<organism evidence="6">
    <name type="scientific">uncultured Solirubrobacteraceae bacterium</name>
    <dbReference type="NCBI Taxonomy" id="1162706"/>
    <lineage>
        <taxon>Bacteria</taxon>
        <taxon>Bacillati</taxon>
        <taxon>Actinomycetota</taxon>
        <taxon>Thermoleophilia</taxon>
        <taxon>Solirubrobacterales</taxon>
        <taxon>Solirubrobacteraceae</taxon>
        <taxon>environmental samples</taxon>
    </lineage>
</organism>
<dbReference type="Pfam" id="PF13649">
    <property type="entry name" value="Methyltransf_25"/>
    <property type="match status" value="1"/>
</dbReference>
<dbReference type="InterPro" id="IPR029063">
    <property type="entry name" value="SAM-dependent_MTases_sf"/>
</dbReference>
<gene>
    <name evidence="6" type="ORF">AVDCRST_MAG53-2545</name>
</gene>
<dbReference type="EC" id="1.8.1.9" evidence="6"/>
<sequence>MQPGEAVEFATWRPVSGVIAAWAPIARLATVPPMGDWDERYTASADGLWSGRVNGTLAVELDGNVPGSALDVGCGEGADAIWLAGNGWEVTGLDVSQVALDRAAAGAREVGVNVVWICADLAGAPLAPGGYDLVSVQYPALKHSPGDKAVHVLLDAVAPGGRLLLVSHAPQNPEYARAHGFEVTDYVQPEDVRDRLDERWDIEVDETRPRADPVPDGSPFTHDAVLRARRRN</sequence>
<dbReference type="Gene3D" id="3.40.50.150">
    <property type="entry name" value="Vaccinia Virus protein VP39"/>
    <property type="match status" value="1"/>
</dbReference>
<dbReference type="PANTHER" id="PTHR43464">
    <property type="entry name" value="METHYLTRANSFERASE"/>
    <property type="match status" value="1"/>
</dbReference>
<keyword evidence="3" id="KW-0949">S-adenosyl-L-methionine</keyword>
<dbReference type="AlphaFoldDB" id="A0A6J4SXY3"/>
<evidence type="ECO:0000256" key="3">
    <source>
        <dbReference type="ARBA" id="ARBA00022691"/>
    </source>
</evidence>
<feature type="domain" description="Methyltransferase" evidence="5">
    <location>
        <begin position="70"/>
        <end position="161"/>
    </location>
</feature>
<dbReference type="GO" id="GO:0032259">
    <property type="term" value="P:methylation"/>
    <property type="evidence" value="ECO:0007669"/>
    <property type="project" value="UniProtKB-KW"/>
</dbReference>
<evidence type="ECO:0000256" key="2">
    <source>
        <dbReference type="ARBA" id="ARBA00022679"/>
    </source>
</evidence>
<accession>A0A6J4SXY3</accession>
<name>A0A6J4SXY3_9ACTN</name>
<dbReference type="InterPro" id="IPR041698">
    <property type="entry name" value="Methyltransf_25"/>
</dbReference>
<protein>
    <submittedName>
        <fullName evidence="6">Thioredoxin reductase</fullName>
        <ecNumber evidence="6">1.8.1.9</ecNumber>
    </submittedName>
</protein>
<evidence type="ECO:0000256" key="1">
    <source>
        <dbReference type="ARBA" id="ARBA00022603"/>
    </source>
</evidence>
<dbReference type="CDD" id="cd02440">
    <property type="entry name" value="AdoMet_MTases"/>
    <property type="match status" value="1"/>
</dbReference>
<evidence type="ECO:0000256" key="4">
    <source>
        <dbReference type="SAM" id="MobiDB-lite"/>
    </source>
</evidence>
<feature type="region of interest" description="Disordered" evidence="4">
    <location>
        <begin position="204"/>
        <end position="232"/>
    </location>
</feature>
<evidence type="ECO:0000313" key="6">
    <source>
        <dbReference type="EMBL" id="CAA9507985.1"/>
    </source>
</evidence>
<keyword evidence="2" id="KW-0808">Transferase</keyword>
<evidence type="ECO:0000259" key="5">
    <source>
        <dbReference type="Pfam" id="PF13649"/>
    </source>
</evidence>
<dbReference type="PANTHER" id="PTHR43464:SF19">
    <property type="entry name" value="UBIQUINONE BIOSYNTHESIS O-METHYLTRANSFERASE, MITOCHONDRIAL"/>
    <property type="match status" value="1"/>
</dbReference>
<keyword evidence="6" id="KW-0560">Oxidoreductase</keyword>
<dbReference type="EMBL" id="CADCVR010000078">
    <property type="protein sequence ID" value="CAA9507985.1"/>
    <property type="molecule type" value="Genomic_DNA"/>
</dbReference>
<reference evidence="6" key="1">
    <citation type="submission" date="2020-02" db="EMBL/GenBank/DDBJ databases">
        <authorList>
            <person name="Meier V. D."/>
        </authorList>
    </citation>
    <scope>NUCLEOTIDE SEQUENCE</scope>
    <source>
        <strain evidence="6">AVDCRST_MAG53</strain>
    </source>
</reference>
<dbReference type="SUPFAM" id="SSF53335">
    <property type="entry name" value="S-adenosyl-L-methionine-dependent methyltransferases"/>
    <property type="match status" value="1"/>
</dbReference>
<keyword evidence="1" id="KW-0489">Methyltransferase</keyword>